<proteinExistence type="predicted"/>
<sequence length="180" mass="19544">MSSSPTSFVRAVLLVSLATLLLSLGSSASAEAGGAPLSSEAQEYLQAHNEARAAVGVGPLEWSEALANASGRLVRYQRNRMSCQFANLTNFRYGANQLWAEGGTETPRMAVEKWVEEKQYYSHADNTCAPNHTCGVYTQVVWRKSLQLGCAQATCLKKVQTSITICLYNPPGNYVGESPY</sequence>
<name>A0A2P5BZC3_PARAD</name>
<gene>
    <name evidence="3" type="ORF">PanWU01x14_198250</name>
</gene>
<evidence type="ECO:0000259" key="2">
    <source>
        <dbReference type="SMART" id="SM00198"/>
    </source>
</evidence>
<dbReference type="Pfam" id="PF00188">
    <property type="entry name" value="CAP"/>
    <property type="match status" value="1"/>
</dbReference>
<reference evidence="4" key="1">
    <citation type="submission" date="2016-06" db="EMBL/GenBank/DDBJ databases">
        <title>Parallel loss of symbiosis genes in relatives of nitrogen-fixing non-legume Parasponia.</title>
        <authorList>
            <person name="Van Velzen R."/>
            <person name="Holmer R."/>
            <person name="Bu F."/>
            <person name="Rutten L."/>
            <person name="Van Zeijl A."/>
            <person name="Liu W."/>
            <person name="Santuari L."/>
            <person name="Cao Q."/>
            <person name="Sharma T."/>
            <person name="Shen D."/>
            <person name="Roswanjaya Y."/>
            <person name="Wardhani T."/>
            <person name="Kalhor M.S."/>
            <person name="Jansen J."/>
            <person name="Van den Hoogen J."/>
            <person name="Gungor B."/>
            <person name="Hartog M."/>
            <person name="Hontelez J."/>
            <person name="Verver J."/>
            <person name="Yang W.-C."/>
            <person name="Schijlen E."/>
            <person name="Repin R."/>
            <person name="Schilthuizen M."/>
            <person name="Schranz E."/>
            <person name="Heidstra R."/>
            <person name="Miyata K."/>
            <person name="Fedorova E."/>
            <person name="Kohlen W."/>
            <person name="Bisseling T."/>
            <person name="Smit S."/>
            <person name="Geurts R."/>
        </authorList>
    </citation>
    <scope>NUCLEOTIDE SEQUENCE [LARGE SCALE GENOMIC DNA]</scope>
    <source>
        <strain evidence="4">cv. WU1-14</strain>
    </source>
</reference>
<feature type="chain" id="PRO_5015152630" evidence="1">
    <location>
        <begin position="31"/>
        <end position="180"/>
    </location>
</feature>
<dbReference type="OrthoDB" id="337038at2759"/>
<dbReference type="Proteomes" id="UP000237105">
    <property type="component" value="Unassembled WGS sequence"/>
</dbReference>
<dbReference type="InterPro" id="IPR014044">
    <property type="entry name" value="CAP_dom"/>
</dbReference>
<keyword evidence="1" id="KW-0732">Signal</keyword>
<accession>A0A2P5BZC3</accession>
<feature type="domain" description="SCP" evidence="2">
    <location>
        <begin position="39"/>
        <end position="176"/>
    </location>
</feature>
<keyword evidence="4" id="KW-1185">Reference proteome</keyword>
<dbReference type="EMBL" id="JXTB01000199">
    <property type="protein sequence ID" value="PON54095.1"/>
    <property type="molecule type" value="Genomic_DNA"/>
</dbReference>
<dbReference type="CDD" id="cd05381">
    <property type="entry name" value="CAP_PR-1"/>
    <property type="match status" value="1"/>
</dbReference>
<dbReference type="STRING" id="3476.A0A2P5BZC3"/>
<evidence type="ECO:0000313" key="3">
    <source>
        <dbReference type="EMBL" id="PON54095.1"/>
    </source>
</evidence>
<dbReference type="Gene3D" id="3.40.33.10">
    <property type="entry name" value="CAP"/>
    <property type="match status" value="1"/>
</dbReference>
<dbReference type="PRINTS" id="PR00837">
    <property type="entry name" value="V5TPXLIKE"/>
</dbReference>
<evidence type="ECO:0000256" key="1">
    <source>
        <dbReference type="SAM" id="SignalP"/>
    </source>
</evidence>
<dbReference type="InterPro" id="IPR001283">
    <property type="entry name" value="CRISP-related"/>
</dbReference>
<dbReference type="SMART" id="SM00198">
    <property type="entry name" value="SCP"/>
    <property type="match status" value="1"/>
</dbReference>
<dbReference type="AlphaFoldDB" id="A0A2P5BZC3"/>
<dbReference type="SUPFAM" id="SSF55797">
    <property type="entry name" value="PR-1-like"/>
    <property type="match status" value="1"/>
</dbReference>
<dbReference type="InterPro" id="IPR035940">
    <property type="entry name" value="CAP_sf"/>
</dbReference>
<dbReference type="PANTHER" id="PTHR10334">
    <property type="entry name" value="CYSTEINE-RICH SECRETORY PROTEIN-RELATED"/>
    <property type="match status" value="1"/>
</dbReference>
<protein>
    <submittedName>
        <fullName evidence="3">Cysteine-rich secretory protein, allergen V5/Tpx-1-related</fullName>
    </submittedName>
</protein>
<organism evidence="3 4">
    <name type="scientific">Parasponia andersonii</name>
    <name type="common">Sponia andersonii</name>
    <dbReference type="NCBI Taxonomy" id="3476"/>
    <lineage>
        <taxon>Eukaryota</taxon>
        <taxon>Viridiplantae</taxon>
        <taxon>Streptophyta</taxon>
        <taxon>Embryophyta</taxon>
        <taxon>Tracheophyta</taxon>
        <taxon>Spermatophyta</taxon>
        <taxon>Magnoliopsida</taxon>
        <taxon>eudicotyledons</taxon>
        <taxon>Gunneridae</taxon>
        <taxon>Pentapetalae</taxon>
        <taxon>rosids</taxon>
        <taxon>fabids</taxon>
        <taxon>Rosales</taxon>
        <taxon>Cannabaceae</taxon>
        <taxon>Parasponia</taxon>
    </lineage>
</organism>
<dbReference type="FunFam" id="3.40.33.10:FF:000004">
    <property type="entry name" value="CAP, cysteine-rich secretory protein, antigen 5"/>
    <property type="match status" value="1"/>
</dbReference>
<evidence type="ECO:0000313" key="4">
    <source>
        <dbReference type="Proteomes" id="UP000237105"/>
    </source>
</evidence>
<feature type="signal peptide" evidence="1">
    <location>
        <begin position="1"/>
        <end position="30"/>
    </location>
</feature>
<comment type="caution">
    <text evidence="3">The sequence shown here is derived from an EMBL/GenBank/DDBJ whole genome shotgun (WGS) entry which is preliminary data.</text>
</comment>